<sequence length="392" mass="40472">MNKSLPKTDPHREALRYAFGGFIAMIAVMGIGRFIYTPILPGMMLDVGFNAADAGLIASANYVGYLVGAVVAGYGWSEGVERASVIAGLIISAVLCAAMALFDGVWLFSAIRFAAGFISAVTMILATAIVLSHIAAAEKAELSALHFGGVGAGIALSAIMVAGVRFSGLDWRADWIGAAILSLIMAILVVFLVKDGPIGGANGKREPALPRSVAFNALALAYGIFGFGYVITATFIITIVRTNEGGPLMEAAVWVVTGLCAAPSIWLWSPTIRQFGLFNAFALTAALEAIGVAASVLLPPPLGPLVGGVLLGITFMALTAFGLQAARVLAPQSPKKALATMTVCFSIGQILGPIIAGYLAQYSGNFTIPSLIAAFALLLTSFLGIIAGLSEK</sequence>
<evidence type="ECO:0000259" key="6">
    <source>
        <dbReference type="PROSITE" id="PS50850"/>
    </source>
</evidence>
<evidence type="ECO:0000256" key="5">
    <source>
        <dbReference type="SAM" id="Phobius"/>
    </source>
</evidence>
<dbReference type="GO" id="GO:0005886">
    <property type="term" value="C:plasma membrane"/>
    <property type="evidence" value="ECO:0007669"/>
    <property type="project" value="TreeGrafter"/>
</dbReference>
<feature type="transmembrane region" description="Helical" evidence="5">
    <location>
        <begin position="108"/>
        <end position="131"/>
    </location>
</feature>
<keyword evidence="8" id="KW-1185">Reference proteome</keyword>
<dbReference type="InterPro" id="IPR020846">
    <property type="entry name" value="MFS_dom"/>
</dbReference>
<comment type="subcellular location">
    <subcellularLocation>
        <location evidence="1">Membrane</location>
        <topology evidence="1">Multi-pass membrane protein</topology>
    </subcellularLocation>
</comment>
<feature type="transmembrane region" description="Helical" evidence="5">
    <location>
        <begin position="83"/>
        <end position="102"/>
    </location>
</feature>
<feature type="transmembrane region" description="Helical" evidence="5">
    <location>
        <begin position="175"/>
        <end position="193"/>
    </location>
</feature>
<name>A0A256FZK4_9HYPH</name>
<dbReference type="Proteomes" id="UP000215590">
    <property type="component" value="Unassembled WGS sequence"/>
</dbReference>
<accession>A0A256FZK4</accession>
<feature type="transmembrane region" description="Helical" evidence="5">
    <location>
        <begin position="304"/>
        <end position="326"/>
    </location>
</feature>
<evidence type="ECO:0000256" key="3">
    <source>
        <dbReference type="ARBA" id="ARBA00022989"/>
    </source>
</evidence>
<dbReference type="PRINTS" id="PR01035">
    <property type="entry name" value="TCRTETA"/>
</dbReference>
<dbReference type="RefSeq" id="WP_094506407.1">
    <property type="nucleotide sequence ID" value="NZ_JBHEEK010000001.1"/>
</dbReference>
<dbReference type="InterPro" id="IPR036259">
    <property type="entry name" value="MFS_trans_sf"/>
</dbReference>
<evidence type="ECO:0000256" key="4">
    <source>
        <dbReference type="ARBA" id="ARBA00023136"/>
    </source>
</evidence>
<gene>
    <name evidence="7" type="ORF">CEV31_1632</name>
</gene>
<reference evidence="7 8" key="1">
    <citation type="submission" date="2017-07" db="EMBL/GenBank/DDBJ databases">
        <title>Phylogenetic study on the rhizospheric bacterium Ochrobactrum sp. A44.</title>
        <authorList>
            <person name="Krzyzanowska D.M."/>
            <person name="Ossowicki A."/>
            <person name="Rajewska M."/>
            <person name="Maciag T."/>
            <person name="Kaczynski Z."/>
            <person name="Czerwicka M."/>
            <person name="Jafra S."/>
        </authorList>
    </citation>
    <scope>NUCLEOTIDE SEQUENCE [LARGE SCALE GENOMIC DNA]</scope>
    <source>
        <strain evidence="7 8">DSM 7216</strain>
    </source>
</reference>
<dbReference type="EMBL" id="NNRJ01000015">
    <property type="protein sequence ID" value="OYR20206.1"/>
    <property type="molecule type" value="Genomic_DNA"/>
</dbReference>
<dbReference type="Pfam" id="PF06779">
    <property type="entry name" value="MFS_4"/>
    <property type="match status" value="1"/>
</dbReference>
<feature type="transmembrane region" description="Helical" evidence="5">
    <location>
        <begin position="14"/>
        <end position="36"/>
    </location>
</feature>
<feature type="transmembrane region" description="Helical" evidence="5">
    <location>
        <begin position="338"/>
        <end position="360"/>
    </location>
</feature>
<keyword evidence="4 5" id="KW-0472">Membrane</keyword>
<feature type="transmembrane region" description="Helical" evidence="5">
    <location>
        <begin position="56"/>
        <end position="76"/>
    </location>
</feature>
<evidence type="ECO:0000313" key="8">
    <source>
        <dbReference type="Proteomes" id="UP000215590"/>
    </source>
</evidence>
<dbReference type="PANTHER" id="PTHR23537:SF1">
    <property type="entry name" value="SUGAR TRANSPORTER"/>
    <property type="match status" value="1"/>
</dbReference>
<feature type="transmembrane region" description="Helical" evidence="5">
    <location>
        <begin position="143"/>
        <end position="163"/>
    </location>
</feature>
<dbReference type="InterPro" id="IPR001958">
    <property type="entry name" value="Tet-R_TetA/multi-R_MdtG-like"/>
</dbReference>
<dbReference type="Gene3D" id="1.20.1250.20">
    <property type="entry name" value="MFS general substrate transporter like domains"/>
    <property type="match status" value="2"/>
</dbReference>
<feature type="transmembrane region" description="Helical" evidence="5">
    <location>
        <begin position="275"/>
        <end position="298"/>
    </location>
</feature>
<organism evidence="7 8">
    <name type="scientific">Brucella thiophenivorans</name>
    <dbReference type="NCBI Taxonomy" id="571255"/>
    <lineage>
        <taxon>Bacteria</taxon>
        <taxon>Pseudomonadati</taxon>
        <taxon>Pseudomonadota</taxon>
        <taxon>Alphaproteobacteria</taxon>
        <taxon>Hyphomicrobiales</taxon>
        <taxon>Brucellaceae</taxon>
        <taxon>Brucella/Ochrobactrum group</taxon>
        <taxon>Brucella</taxon>
    </lineage>
</organism>
<feature type="transmembrane region" description="Helical" evidence="5">
    <location>
        <begin position="251"/>
        <end position="268"/>
    </location>
</feature>
<evidence type="ECO:0000256" key="1">
    <source>
        <dbReference type="ARBA" id="ARBA00004141"/>
    </source>
</evidence>
<dbReference type="CDD" id="cd06180">
    <property type="entry name" value="MFS_YjiJ"/>
    <property type="match status" value="1"/>
</dbReference>
<protein>
    <recommendedName>
        <fullName evidence="6">Major facilitator superfamily (MFS) profile domain-containing protein</fullName>
    </recommendedName>
</protein>
<feature type="domain" description="Major facilitator superfamily (MFS) profile" evidence="6">
    <location>
        <begin position="13"/>
        <end position="392"/>
    </location>
</feature>
<keyword evidence="3 5" id="KW-1133">Transmembrane helix</keyword>
<dbReference type="PANTHER" id="PTHR23537">
    <property type="match status" value="1"/>
</dbReference>
<proteinExistence type="predicted"/>
<dbReference type="GO" id="GO:0022857">
    <property type="term" value="F:transmembrane transporter activity"/>
    <property type="evidence" value="ECO:0007669"/>
    <property type="project" value="InterPro"/>
</dbReference>
<evidence type="ECO:0000313" key="7">
    <source>
        <dbReference type="EMBL" id="OYR20206.1"/>
    </source>
</evidence>
<feature type="transmembrane region" description="Helical" evidence="5">
    <location>
        <begin position="213"/>
        <end position="239"/>
    </location>
</feature>
<feature type="transmembrane region" description="Helical" evidence="5">
    <location>
        <begin position="366"/>
        <end position="389"/>
    </location>
</feature>
<dbReference type="OrthoDB" id="9797953at2"/>
<dbReference type="PROSITE" id="PS50850">
    <property type="entry name" value="MFS"/>
    <property type="match status" value="1"/>
</dbReference>
<dbReference type="InterPro" id="IPR010645">
    <property type="entry name" value="MFS_4"/>
</dbReference>
<comment type="caution">
    <text evidence="7">The sequence shown here is derived from an EMBL/GenBank/DDBJ whole genome shotgun (WGS) entry which is preliminary data.</text>
</comment>
<dbReference type="AlphaFoldDB" id="A0A256FZK4"/>
<keyword evidence="2 5" id="KW-0812">Transmembrane</keyword>
<evidence type="ECO:0000256" key="2">
    <source>
        <dbReference type="ARBA" id="ARBA00022692"/>
    </source>
</evidence>
<dbReference type="SUPFAM" id="SSF103473">
    <property type="entry name" value="MFS general substrate transporter"/>
    <property type="match status" value="1"/>
</dbReference>